<organism evidence="2 3">
    <name type="scientific">Gossypium stocksii</name>
    <dbReference type="NCBI Taxonomy" id="47602"/>
    <lineage>
        <taxon>Eukaryota</taxon>
        <taxon>Viridiplantae</taxon>
        <taxon>Streptophyta</taxon>
        <taxon>Embryophyta</taxon>
        <taxon>Tracheophyta</taxon>
        <taxon>Spermatophyta</taxon>
        <taxon>Magnoliopsida</taxon>
        <taxon>eudicotyledons</taxon>
        <taxon>Gunneridae</taxon>
        <taxon>Pentapetalae</taxon>
        <taxon>rosids</taxon>
        <taxon>malvids</taxon>
        <taxon>Malvales</taxon>
        <taxon>Malvaceae</taxon>
        <taxon>Malvoideae</taxon>
        <taxon>Gossypium</taxon>
    </lineage>
</organism>
<evidence type="ECO:0000256" key="1">
    <source>
        <dbReference type="SAM" id="MobiDB-lite"/>
    </source>
</evidence>
<proteinExistence type="predicted"/>
<sequence>MLLQSFLRHQPPSSPLESSPTTSLSASPTMVGFISYESYKCCGFENRHSLSLAIGNALFSLIVHHDPKSLLVIPSNNFKTNPPTPWSGVYNPPGNSFSFSLSLYSYHFTSFFPFFFGGDVLEHSYEPSSDSEFVKHLKGIIEVSKKYVLQFKSLKPLRLPVNCCI</sequence>
<dbReference type="Proteomes" id="UP000828251">
    <property type="component" value="Unassembled WGS sequence"/>
</dbReference>
<evidence type="ECO:0000313" key="2">
    <source>
        <dbReference type="EMBL" id="KAH1113636.1"/>
    </source>
</evidence>
<comment type="caution">
    <text evidence="2">The sequence shown here is derived from an EMBL/GenBank/DDBJ whole genome shotgun (WGS) entry which is preliminary data.</text>
</comment>
<dbReference type="EMBL" id="JAIQCV010000003">
    <property type="protein sequence ID" value="KAH1113636.1"/>
    <property type="molecule type" value="Genomic_DNA"/>
</dbReference>
<keyword evidence="3" id="KW-1185">Reference proteome</keyword>
<name>A0A9D3W5U6_9ROSI</name>
<protein>
    <submittedName>
        <fullName evidence="2">Uncharacterized protein</fullName>
    </submittedName>
</protein>
<dbReference type="AlphaFoldDB" id="A0A9D3W5U6"/>
<feature type="compositionally biased region" description="Low complexity" evidence="1">
    <location>
        <begin position="15"/>
        <end position="25"/>
    </location>
</feature>
<reference evidence="2 3" key="1">
    <citation type="journal article" date="2021" name="Plant Biotechnol. J.">
        <title>Multi-omics assisted identification of the key and species-specific regulatory components of drought-tolerant mechanisms in Gossypium stocksii.</title>
        <authorList>
            <person name="Yu D."/>
            <person name="Ke L."/>
            <person name="Zhang D."/>
            <person name="Wu Y."/>
            <person name="Sun Y."/>
            <person name="Mei J."/>
            <person name="Sun J."/>
            <person name="Sun Y."/>
        </authorList>
    </citation>
    <scope>NUCLEOTIDE SEQUENCE [LARGE SCALE GENOMIC DNA]</scope>
    <source>
        <strain evidence="3">cv. E1</strain>
        <tissue evidence="2">Leaf</tissue>
    </source>
</reference>
<dbReference type="OrthoDB" id="10454794at2759"/>
<accession>A0A9D3W5U6</accession>
<gene>
    <name evidence="2" type="ORF">J1N35_007014</name>
</gene>
<evidence type="ECO:0000313" key="3">
    <source>
        <dbReference type="Proteomes" id="UP000828251"/>
    </source>
</evidence>
<feature type="region of interest" description="Disordered" evidence="1">
    <location>
        <begin position="1"/>
        <end position="25"/>
    </location>
</feature>